<accession>A0ABW4SUM3</accession>
<evidence type="ECO:0000256" key="1">
    <source>
        <dbReference type="SAM" id="Phobius"/>
    </source>
</evidence>
<dbReference type="EMBL" id="JBHUFV010000022">
    <property type="protein sequence ID" value="MFD1932659.1"/>
    <property type="molecule type" value="Genomic_DNA"/>
</dbReference>
<evidence type="ECO:0000313" key="3">
    <source>
        <dbReference type="Proteomes" id="UP001597368"/>
    </source>
</evidence>
<protein>
    <submittedName>
        <fullName evidence="2">Uncharacterized protein</fullName>
    </submittedName>
</protein>
<evidence type="ECO:0000313" key="2">
    <source>
        <dbReference type="EMBL" id="MFD1932659.1"/>
    </source>
</evidence>
<dbReference type="Proteomes" id="UP001597368">
    <property type="component" value="Unassembled WGS sequence"/>
</dbReference>
<keyword evidence="1" id="KW-0472">Membrane</keyword>
<keyword evidence="1" id="KW-1133">Transmembrane helix</keyword>
<keyword evidence="3" id="KW-1185">Reference proteome</keyword>
<feature type="transmembrane region" description="Helical" evidence="1">
    <location>
        <begin position="30"/>
        <end position="51"/>
    </location>
</feature>
<reference evidence="3" key="1">
    <citation type="journal article" date="2019" name="Int. J. Syst. Evol. Microbiol.">
        <title>The Global Catalogue of Microorganisms (GCM) 10K type strain sequencing project: providing services to taxonomists for standard genome sequencing and annotation.</title>
        <authorList>
            <consortium name="The Broad Institute Genomics Platform"/>
            <consortium name="The Broad Institute Genome Sequencing Center for Infectious Disease"/>
            <person name="Wu L."/>
            <person name="Ma J."/>
        </authorList>
    </citation>
    <scope>NUCLEOTIDE SEQUENCE [LARGE SCALE GENOMIC DNA]</scope>
    <source>
        <strain evidence="3">ICMP 6774ER</strain>
    </source>
</reference>
<name>A0ABW4SUM3_9ACTN</name>
<comment type="caution">
    <text evidence="2">The sequence shown here is derived from an EMBL/GenBank/DDBJ whole genome shotgun (WGS) entry which is preliminary data.</text>
</comment>
<sequence>MGRMVMLVAGVLLALWVLFAFILPMVMGLLKLALIIAVIAVVVFVAVALVGRTAR</sequence>
<gene>
    <name evidence="2" type="ORF">ACFSKW_14355</name>
</gene>
<keyword evidence="1" id="KW-0812">Transmembrane</keyword>
<dbReference type="RefSeq" id="WP_379572718.1">
    <property type="nucleotide sequence ID" value="NZ_JBHUFV010000022.1"/>
</dbReference>
<organism evidence="2 3">
    <name type="scientific">Nonomuraea mangrovi</name>
    <dbReference type="NCBI Taxonomy" id="2316207"/>
    <lineage>
        <taxon>Bacteria</taxon>
        <taxon>Bacillati</taxon>
        <taxon>Actinomycetota</taxon>
        <taxon>Actinomycetes</taxon>
        <taxon>Streptosporangiales</taxon>
        <taxon>Streptosporangiaceae</taxon>
        <taxon>Nonomuraea</taxon>
    </lineage>
</organism>
<proteinExistence type="predicted"/>